<proteinExistence type="predicted"/>
<evidence type="ECO:0000313" key="1">
    <source>
        <dbReference type="EMBL" id="MCU6686798.1"/>
    </source>
</evidence>
<gene>
    <name evidence="1" type="ORF">OCV99_09620</name>
</gene>
<evidence type="ECO:0008006" key="3">
    <source>
        <dbReference type="Google" id="ProtNLM"/>
    </source>
</evidence>
<dbReference type="RefSeq" id="WP_158370132.1">
    <property type="nucleotide sequence ID" value="NZ_JAOQJU010000010.1"/>
</dbReference>
<organism evidence="1 2">
    <name type="scientific">Dorea acetigenes</name>
    <dbReference type="NCBI Taxonomy" id="2981787"/>
    <lineage>
        <taxon>Bacteria</taxon>
        <taxon>Bacillati</taxon>
        <taxon>Bacillota</taxon>
        <taxon>Clostridia</taxon>
        <taxon>Lachnospirales</taxon>
        <taxon>Lachnospiraceae</taxon>
        <taxon>Dorea</taxon>
    </lineage>
</organism>
<evidence type="ECO:0000313" key="2">
    <source>
        <dbReference type="Proteomes" id="UP001652431"/>
    </source>
</evidence>
<accession>A0ABT2RN07</accession>
<keyword evidence="2" id="KW-1185">Reference proteome</keyword>
<dbReference type="Proteomes" id="UP001652431">
    <property type="component" value="Unassembled WGS sequence"/>
</dbReference>
<reference evidence="1 2" key="1">
    <citation type="journal article" date="2021" name="ISME Commun">
        <title>Automated analysis of genomic sequences facilitates high-throughput and comprehensive description of bacteria.</title>
        <authorList>
            <person name="Hitch T.C.A."/>
        </authorList>
    </citation>
    <scope>NUCLEOTIDE SEQUENCE [LARGE SCALE GENOMIC DNA]</scope>
    <source>
        <strain evidence="1 2">Sanger_03</strain>
    </source>
</reference>
<dbReference type="EMBL" id="JAOQJU010000010">
    <property type="protein sequence ID" value="MCU6686798.1"/>
    <property type="molecule type" value="Genomic_DNA"/>
</dbReference>
<comment type="caution">
    <text evidence="1">The sequence shown here is derived from an EMBL/GenBank/DDBJ whole genome shotgun (WGS) entry which is preliminary data.</text>
</comment>
<sequence length="103" mass="11792">MEANTEAQMLEDMAKRFCPNCGAAVTPNGRGRPRIFCSEPCRYAWKNRNPHPENWKSTRTAICPECGKPFLASREYGRVRKYCSHACANRGRAKRREREGNEG</sequence>
<name>A0ABT2RN07_9FIRM</name>
<protein>
    <recommendedName>
        <fullName evidence="3">DUF2256 domain-containing protein</fullName>
    </recommendedName>
</protein>